<evidence type="ECO:0000256" key="12">
    <source>
        <dbReference type="ARBA" id="ARBA00077478"/>
    </source>
</evidence>
<evidence type="ECO:0000256" key="4">
    <source>
        <dbReference type="ARBA" id="ARBA00022525"/>
    </source>
</evidence>
<dbReference type="Gene3D" id="3.30.390.150">
    <property type="match status" value="1"/>
</dbReference>
<proteinExistence type="inferred from homology"/>
<dbReference type="GO" id="GO:0051781">
    <property type="term" value="P:positive regulation of cell division"/>
    <property type="evidence" value="ECO:0007669"/>
    <property type="project" value="UniProtKB-KW"/>
</dbReference>
<evidence type="ECO:0000256" key="8">
    <source>
        <dbReference type="ARBA" id="ARBA00023246"/>
    </source>
</evidence>
<evidence type="ECO:0000256" key="5">
    <source>
        <dbReference type="ARBA" id="ARBA00022729"/>
    </source>
</evidence>
<reference key="1">
    <citation type="submission" date="2019-01" db="UniProtKB">
        <authorList>
            <consortium name="RefSeq"/>
        </authorList>
    </citation>
    <scope>IDENTIFICATION</scope>
</reference>
<dbReference type="Proteomes" id="UP000286641">
    <property type="component" value="Unplaced"/>
</dbReference>
<feature type="transmembrane region" description="Helical" evidence="13">
    <location>
        <begin position="60"/>
        <end position="78"/>
    </location>
</feature>
<dbReference type="PROSITE" id="PS50869">
    <property type="entry name" value="BRICHOS"/>
    <property type="match status" value="1"/>
</dbReference>
<dbReference type="GO" id="GO:0005576">
    <property type="term" value="C:extracellular region"/>
    <property type="evidence" value="ECO:0007669"/>
    <property type="project" value="UniProtKB-SubCell"/>
</dbReference>
<dbReference type="InParanoid" id="A0A3Q7NT05"/>
<evidence type="ECO:0000313" key="15">
    <source>
        <dbReference type="Proteomes" id="UP000286641"/>
    </source>
</evidence>
<dbReference type="GO" id="GO:0005794">
    <property type="term" value="C:Golgi apparatus"/>
    <property type="evidence" value="ECO:0007669"/>
    <property type="project" value="UniProtKB-SubCell"/>
</dbReference>
<keyword evidence="13" id="KW-1133">Transmembrane helix</keyword>
<keyword evidence="13" id="KW-0812">Transmembrane</keyword>
<comment type="function">
    <text evidence="9">Has mitogenic activity and may be involved in maintaining the integrity of the gastric mucosal epithelium.</text>
</comment>
<evidence type="ECO:0000256" key="13">
    <source>
        <dbReference type="SAM" id="Phobius"/>
    </source>
</evidence>
<organism evidence="15 16">
    <name type="scientific">Callorhinus ursinus</name>
    <name type="common">Northern fur seal</name>
    <dbReference type="NCBI Taxonomy" id="34884"/>
    <lineage>
        <taxon>Eukaryota</taxon>
        <taxon>Metazoa</taxon>
        <taxon>Chordata</taxon>
        <taxon>Craniata</taxon>
        <taxon>Vertebrata</taxon>
        <taxon>Euteleostomi</taxon>
        <taxon>Mammalia</taxon>
        <taxon>Eutheria</taxon>
        <taxon>Laurasiatheria</taxon>
        <taxon>Carnivora</taxon>
        <taxon>Caniformia</taxon>
        <taxon>Pinnipedia</taxon>
        <taxon>Otariidae</taxon>
        <taxon>Callorhinus</taxon>
    </lineage>
</organism>
<dbReference type="RefSeq" id="XP_025724433.1">
    <property type="nucleotide sequence ID" value="XM_025868648.1"/>
</dbReference>
<feature type="domain" description="BRICHOS" evidence="14">
    <location>
        <begin position="111"/>
        <end position="207"/>
    </location>
</feature>
<dbReference type="FunFam" id="3.30.390.150:FF:000003">
    <property type="entry name" value="Gastrokine 1"/>
    <property type="match status" value="1"/>
</dbReference>
<dbReference type="Pfam" id="PF04089">
    <property type="entry name" value="BRICHOS"/>
    <property type="match status" value="1"/>
</dbReference>
<evidence type="ECO:0000256" key="6">
    <source>
        <dbReference type="ARBA" id="ARBA00023034"/>
    </source>
</evidence>
<comment type="similarity">
    <text evidence="10">Belongs to the gastrokine family.</text>
</comment>
<dbReference type="CTD" id="56287"/>
<keyword evidence="8" id="KW-0497">Mitogen</keyword>
<comment type="subcellular location">
    <subcellularLocation>
        <location evidence="1">Cytoplasmic granule</location>
    </subcellularLocation>
    <subcellularLocation>
        <location evidence="2">Golgi apparatus</location>
    </subcellularLocation>
    <subcellularLocation>
        <location evidence="3">Secreted</location>
    </subcellularLocation>
</comment>
<gene>
    <name evidence="16" type="primary">GKN1</name>
</gene>
<keyword evidence="5" id="KW-0732">Signal</keyword>
<name>A0A3Q7NT05_CALUR</name>
<keyword evidence="4" id="KW-0964">Secreted</keyword>
<evidence type="ECO:0000256" key="11">
    <source>
        <dbReference type="ARBA" id="ARBA00070192"/>
    </source>
</evidence>
<dbReference type="InterPro" id="IPR051772">
    <property type="entry name" value="Gastrokine"/>
</dbReference>
<dbReference type="PANTHER" id="PTHR16483">
    <property type="entry name" value="GASTROKINE 1"/>
    <property type="match status" value="1"/>
</dbReference>
<keyword evidence="13" id="KW-0472">Membrane</keyword>
<dbReference type="InterPro" id="IPR007084">
    <property type="entry name" value="BRICHOS_dom"/>
</dbReference>
<keyword evidence="15" id="KW-1185">Reference proteome</keyword>
<evidence type="ECO:0000259" key="14">
    <source>
        <dbReference type="PROSITE" id="PS50869"/>
    </source>
</evidence>
<evidence type="ECO:0000256" key="1">
    <source>
        <dbReference type="ARBA" id="ARBA00004463"/>
    </source>
</evidence>
<keyword evidence="6" id="KW-0333">Golgi apparatus</keyword>
<evidence type="ECO:0000256" key="3">
    <source>
        <dbReference type="ARBA" id="ARBA00004613"/>
    </source>
</evidence>
<dbReference type="AlphaFoldDB" id="A0A3Q7NT05"/>
<protein>
    <recommendedName>
        <fullName evidence="11">Gastrokine-1</fullName>
    </recommendedName>
    <alternativeName>
        <fullName evidence="12">18 kDa antrum mucosa protein</fullName>
    </alternativeName>
</protein>
<evidence type="ECO:0000313" key="16">
    <source>
        <dbReference type="RefSeq" id="XP_025724433.1"/>
    </source>
</evidence>
<sequence length="242" mass="26439">MRNMRKDGPVLDYGLLLLPAKPWTQFSAGALGPLKTWAPESQLGSMSKCLDKQVDIPKGFLIVFAGLLGVFLTPALAFTDISIGGNSNSGTSGQQSVSVNNEHNVANVDNNNGWDSWNTLWDYNTNFAATRLFGKKKCVVHRMNKDVMPSLQTLDALVKEKKLQGNGPGGPPAKGLMYSINSEEVKDLSKLGKPIANMCRGIPTYMAEEIERASLFFSSEKCFSANIIWILNISFCEGTVEN</sequence>
<keyword evidence="7" id="KW-1015">Disulfide bond</keyword>
<evidence type="ECO:0000256" key="2">
    <source>
        <dbReference type="ARBA" id="ARBA00004555"/>
    </source>
</evidence>
<evidence type="ECO:0000256" key="10">
    <source>
        <dbReference type="ARBA" id="ARBA00061085"/>
    </source>
</evidence>
<dbReference type="SMART" id="SM01039">
    <property type="entry name" value="BRICHOS"/>
    <property type="match status" value="1"/>
</dbReference>
<accession>A0A3Q7NT05</accession>
<evidence type="ECO:0000256" key="9">
    <source>
        <dbReference type="ARBA" id="ARBA00053890"/>
    </source>
</evidence>
<reference evidence="16" key="2">
    <citation type="submission" date="2025-08" db="UniProtKB">
        <authorList>
            <consortium name="RefSeq"/>
        </authorList>
    </citation>
    <scope>IDENTIFICATION</scope>
    <source>
        <tissue evidence="16">Blood</tissue>
    </source>
</reference>
<evidence type="ECO:0000256" key="7">
    <source>
        <dbReference type="ARBA" id="ARBA00023157"/>
    </source>
</evidence>